<feature type="region of interest" description="Disordered" evidence="1">
    <location>
        <begin position="182"/>
        <end position="205"/>
    </location>
</feature>
<gene>
    <name evidence="2" type="ORF">CVT25_001368</name>
</gene>
<dbReference type="AlphaFoldDB" id="A0A409X5P7"/>
<feature type="compositionally biased region" description="Basic and acidic residues" evidence="1">
    <location>
        <begin position="506"/>
        <end position="517"/>
    </location>
</feature>
<sequence>MSSLPRETFRHLQKAWDLAHTASFVEDRMSHADAGALLKRMQKYLANHLSQYDDAEYAESAFAIRDNTISWEIRDLAAAAGLAPAIAPTRVQPPQAIAPSTDASVRPSKGKGKARARSPSPSPPAEAVDRRPSPRPLDLLQLIARAQANRLRNVSAPIAGPSGVRPLTPAPAFDSAPLDAAVKRKRGSTARPHTPRGANASSYDRKKSLALTALETNPGAPVLRAASPVEPPITVQELAGLGNHQSVPLMICAQCVLSATPSACTFRGPGERCGPCQRPKTKPCSFRTPPAAQVKLYNRYAQLGSLSIGALRSLCQDVQEARRLEAAAIDHASQLQLRTLQLEVRLSETIRAIASNSPTAEPALASFFDGEVALRRAAIGLSLFDFDSLDEGDHPLRNLSDLLRGIPSHNFERFPQLLQLLQGLGYLDDTGNFVRPAQHSSTDHPMLDIEAEEVSVGNESGTGSSESESSDEEGLSEEESSDEEGSPEEDRPVRTEDSSGSGSDEESSKESEDDRPPSKKVRLTQ</sequence>
<dbReference type="EMBL" id="NHYD01002576">
    <property type="protein sequence ID" value="PPQ86024.1"/>
    <property type="molecule type" value="Genomic_DNA"/>
</dbReference>
<feature type="compositionally biased region" description="Low complexity" evidence="1">
    <location>
        <begin position="454"/>
        <end position="467"/>
    </location>
</feature>
<comment type="caution">
    <text evidence="2">The sequence shown here is derived from an EMBL/GenBank/DDBJ whole genome shotgun (WGS) entry which is preliminary data.</text>
</comment>
<evidence type="ECO:0000313" key="3">
    <source>
        <dbReference type="Proteomes" id="UP000283269"/>
    </source>
</evidence>
<dbReference type="InParanoid" id="A0A409X5P7"/>
<evidence type="ECO:0000313" key="2">
    <source>
        <dbReference type="EMBL" id="PPQ86024.1"/>
    </source>
</evidence>
<organism evidence="2 3">
    <name type="scientific">Psilocybe cyanescens</name>
    <dbReference type="NCBI Taxonomy" id="93625"/>
    <lineage>
        <taxon>Eukaryota</taxon>
        <taxon>Fungi</taxon>
        <taxon>Dikarya</taxon>
        <taxon>Basidiomycota</taxon>
        <taxon>Agaricomycotina</taxon>
        <taxon>Agaricomycetes</taxon>
        <taxon>Agaricomycetidae</taxon>
        <taxon>Agaricales</taxon>
        <taxon>Agaricineae</taxon>
        <taxon>Strophariaceae</taxon>
        <taxon>Psilocybe</taxon>
    </lineage>
</organism>
<feature type="region of interest" description="Disordered" evidence="1">
    <location>
        <begin position="453"/>
        <end position="525"/>
    </location>
</feature>
<keyword evidence="3" id="KW-1185">Reference proteome</keyword>
<reference evidence="2 3" key="1">
    <citation type="journal article" date="2018" name="Evol. Lett.">
        <title>Horizontal gene cluster transfer increased hallucinogenic mushroom diversity.</title>
        <authorList>
            <person name="Reynolds H.T."/>
            <person name="Vijayakumar V."/>
            <person name="Gluck-Thaler E."/>
            <person name="Korotkin H.B."/>
            <person name="Matheny P.B."/>
            <person name="Slot J.C."/>
        </authorList>
    </citation>
    <scope>NUCLEOTIDE SEQUENCE [LARGE SCALE GENOMIC DNA]</scope>
    <source>
        <strain evidence="2 3">2631</strain>
    </source>
</reference>
<feature type="region of interest" description="Disordered" evidence="1">
    <location>
        <begin position="156"/>
        <end position="175"/>
    </location>
</feature>
<evidence type="ECO:0000256" key="1">
    <source>
        <dbReference type="SAM" id="MobiDB-lite"/>
    </source>
</evidence>
<feature type="compositionally biased region" description="Basic and acidic residues" evidence="1">
    <location>
        <begin position="488"/>
        <end position="497"/>
    </location>
</feature>
<feature type="compositionally biased region" description="Acidic residues" evidence="1">
    <location>
        <begin position="468"/>
        <end position="487"/>
    </location>
</feature>
<name>A0A409X5P7_PSICY</name>
<accession>A0A409X5P7</accession>
<protein>
    <submittedName>
        <fullName evidence="2">Uncharacterized protein</fullName>
    </submittedName>
</protein>
<proteinExistence type="predicted"/>
<dbReference type="Proteomes" id="UP000283269">
    <property type="component" value="Unassembled WGS sequence"/>
</dbReference>
<feature type="region of interest" description="Disordered" evidence="1">
    <location>
        <begin position="91"/>
        <end position="134"/>
    </location>
</feature>